<dbReference type="Proteomes" id="UP001609175">
    <property type="component" value="Unassembled WGS sequence"/>
</dbReference>
<evidence type="ECO:0000313" key="2">
    <source>
        <dbReference type="Proteomes" id="UP001609175"/>
    </source>
</evidence>
<name>A0ABW7JGW6_9NOCA</name>
<comment type="caution">
    <text evidence="1">The sequence shown here is derived from an EMBL/GenBank/DDBJ whole genome shotgun (WGS) entry which is preliminary data.</text>
</comment>
<organism evidence="1 2">
    <name type="scientific">Antrihabitans spumae</name>
    <dbReference type="NCBI Taxonomy" id="3373370"/>
    <lineage>
        <taxon>Bacteria</taxon>
        <taxon>Bacillati</taxon>
        <taxon>Actinomycetota</taxon>
        <taxon>Actinomycetes</taxon>
        <taxon>Mycobacteriales</taxon>
        <taxon>Nocardiaceae</taxon>
        <taxon>Antrihabitans</taxon>
    </lineage>
</organism>
<protein>
    <submittedName>
        <fullName evidence="1">Uncharacterized protein</fullName>
    </submittedName>
</protein>
<evidence type="ECO:0000313" key="1">
    <source>
        <dbReference type="EMBL" id="MFH5207000.1"/>
    </source>
</evidence>
<sequence length="269" mass="28337">MPDDVQEKFEEVISAIRWGGGLGGLSFGGVFGAAAGLAAANEIADALWERRDKIYDGLSDVTEKLGEIAEGIFAPVTFIDKAAVWRDISAKAAEAYNFQTGTSLRSDWSGVAADRYFDAASRQEKALNAVPALATSIASTLETLAGNILKFYSTVAESLATFITNVTTSLAAIVGKGPLAVFEADEIVRLVNSVKDLVIDVVFKLGQLGQEELIAGNQLGSAVGSNIGLGYQWPPAVAPGAAYDDASVADGSNEWSVNTDIRLSERTPR</sequence>
<accession>A0ABW7JGW6</accession>
<dbReference type="RefSeq" id="WP_395112422.1">
    <property type="nucleotide sequence ID" value="NZ_JBIMSO010000005.1"/>
</dbReference>
<reference evidence="1 2" key="1">
    <citation type="submission" date="2024-10" db="EMBL/GenBank/DDBJ databases">
        <authorList>
            <person name="Riesco R."/>
        </authorList>
    </citation>
    <scope>NUCLEOTIDE SEQUENCE [LARGE SCALE GENOMIC DNA]</scope>
    <source>
        <strain evidence="1 2">NCIMB 15449</strain>
    </source>
</reference>
<proteinExistence type="predicted"/>
<gene>
    <name evidence="1" type="ORF">ACHIPZ_01965</name>
</gene>
<dbReference type="EMBL" id="JBIMSO010000005">
    <property type="protein sequence ID" value="MFH5207000.1"/>
    <property type="molecule type" value="Genomic_DNA"/>
</dbReference>